<dbReference type="WBParaSite" id="ACRNAN_scaffold4294.g13311.t1">
    <property type="protein sequence ID" value="ACRNAN_scaffold4294.g13311.t1"/>
    <property type="gene ID" value="ACRNAN_scaffold4294.g13311"/>
</dbReference>
<evidence type="ECO:0000256" key="4">
    <source>
        <dbReference type="SAM" id="Phobius"/>
    </source>
</evidence>
<feature type="transmembrane region" description="Helical" evidence="4">
    <location>
        <begin position="7"/>
        <end position="25"/>
    </location>
</feature>
<name>A0A914DWI3_9BILA</name>
<dbReference type="Proteomes" id="UP000887540">
    <property type="component" value="Unplaced"/>
</dbReference>
<protein>
    <submittedName>
        <fullName evidence="7">Strictosidine synthase conserved region domain-containing protein</fullName>
    </submittedName>
</protein>
<keyword evidence="4" id="KW-0472">Membrane</keyword>
<dbReference type="Pfam" id="PF03088">
    <property type="entry name" value="Str_synth"/>
    <property type="match status" value="1"/>
</dbReference>
<sequence>MPAFCSSLSNLVLTIGVVLVGIFIVQHTSDFEAEEYSLPKPPKLEGPLAPNNHLRNAKLLLHGQISGPESILAEGETLYTGTWDAKLVKIVNGVVEKTMSLTKRTDCDGSFESEPLCGRPLGIRRLNSQELIVIDAYLGIFVVDFDKGISRQVFSNETEIGGKRSTFFNDVDVLDEDMDEIFFTVTSTKWDRRRFAYDFLSHKPDGFLARLQLSTGKTEILVDGLSFANGVQVLPDKKSVIVAECGMARIWRYYLAGPKKGEKEIFVENLPGMPDNVRLSTTGTVYVGLAALRHADGFSLVDNLGSLTWLRKLIVQLVPERLLTAGFSKAKKKYGIVVELDTNGKIIGSMQDPSGQVISDVSQVSDSGRFLYLGSYHAPFIAQVPKKSL</sequence>
<proteinExistence type="inferred from homology"/>
<dbReference type="Pfam" id="PF20067">
    <property type="entry name" value="SSL_N"/>
    <property type="match status" value="1"/>
</dbReference>
<dbReference type="PANTHER" id="PTHR10426">
    <property type="entry name" value="STRICTOSIDINE SYNTHASE-RELATED"/>
    <property type="match status" value="1"/>
</dbReference>
<keyword evidence="4" id="KW-1133">Transmembrane helix</keyword>
<accession>A0A914DWI3</accession>
<dbReference type="Gene3D" id="2.120.10.30">
    <property type="entry name" value="TolB, C-terminal domain"/>
    <property type="match status" value="1"/>
</dbReference>
<dbReference type="InterPro" id="IPR011042">
    <property type="entry name" value="6-blade_b-propeller_TolB-like"/>
</dbReference>
<dbReference type="GO" id="GO:0016787">
    <property type="term" value="F:hydrolase activity"/>
    <property type="evidence" value="ECO:0007669"/>
    <property type="project" value="TreeGrafter"/>
</dbReference>
<evidence type="ECO:0000256" key="3">
    <source>
        <dbReference type="ARBA" id="ARBA00023180"/>
    </source>
</evidence>
<evidence type="ECO:0000313" key="6">
    <source>
        <dbReference type="Proteomes" id="UP000887540"/>
    </source>
</evidence>
<evidence type="ECO:0000256" key="2">
    <source>
        <dbReference type="ARBA" id="ARBA00022553"/>
    </source>
</evidence>
<dbReference type="PANTHER" id="PTHR10426:SF88">
    <property type="entry name" value="ADIPOCYTE PLASMA MEMBRANE-ASSOCIATED PROTEIN HEMOMUCIN-RELATED"/>
    <property type="match status" value="1"/>
</dbReference>
<dbReference type="GO" id="GO:0012505">
    <property type="term" value="C:endomembrane system"/>
    <property type="evidence" value="ECO:0007669"/>
    <property type="project" value="TreeGrafter"/>
</dbReference>
<evidence type="ECO:0000259" key="5">
    <source>
        <dbReference type="Pfam" id="PF03088"/>
    </source>
</evidence>
<keyword evidence="3" id="KW-0325">Glycoprotein</keyword>
<keyword evidence="4" id="KW-0812">Transmembrane</keyword>
<reference evidence="7" key="1">
    <citation type="submission" date="2022-11" db="UniProtKB">
        <authorList>
            <consortium name="WormBaseParasite"/>
        </authorList>
    </citation>
    <scope>IDENTIFICATION</scope>
</reference>
<evidence type="ECO:0000256" key="1">
    <source>
        <dbReference type="ARBA" id="ARBA00009191"/>
    </source>
</evidence>
<evidence type="ECO:0000313" key="7">
    <source>
        <dbReference type="WBParaSite" id="ACRNAN_scaffold4294.g13311.t1"/>
    </source>
</evidence>
<feature type="domain" description="Strictosidine synthase conserved region" evidence="5">
    <location>
        <begin position="169"/>
        <end position="257"/>
    </location>
</feature>
<dbReference type="SUPFAM" id="SSF63829">
    <property type="entry name" value="Calcium-dependent phosphotriesterase"/>
    <property type="match status" value="1"/>
</dbReference>
<dbReference type="InterPro" id="IPR018119">
    <property type="entry name" value="Strictosidine_synth_cons-reg"/>
</dbReference>
<comment type="similarity">
    <text evidence="1">Belongs to the strictosidine synthase family.</text>
</comment>
<keyword evidence="6" id="KW-1185">Reference proteome</keyword>
<keyword evidence="2" id="KW-0597">Phosphoprotein</keyword>
<organism evidence="6 7">
    <name type="scientific">Acrobeloides nanus</name>
    <dbReference type="NCBI Taxonomy" id="290746"/>
    <lineage>
        <taxon>Eukaryota</taxon>
        <taxon>Metazoa</taxon>
        <taxon>Ecdysozoa</taxon>
        <taxon>Nematoda</taxon>
        <taxon>Chromadorea</taxon>
        <taxon>Rhabditida</taxon>
        <taxon>Tylenchina</taxon>
        <taxon>Cephalobomorpha</taxon>
        <taxon>Cephaloboidea</taxon>
        <taxon>Cephalobidae</taxon>
        <taxon>Acrobeloides</taxon>
    </lineage>
</organism>
<dbReference type="AlphaFoldDB" id="A0A914DWI3"/>